<evidence type="ECO:0000256" key="3">
    <source>
        <dbReference type="PROSITE-ProRule" id="PRU00221"/>
    </source>
</evidence>
<keyword evidence="4" id="KW-1133">Transmembrane helix</keyword>
<organism evidence="5 6">
    <name type="scientific">Dictyobacter formicarum</name>
    <dbReference type="NCBI Taxonomy" id="2778368"/>
    <lineage>
        <taxon>Bacteria</taxon>
        <taxon>Bacillati</taxon>
        <taxon>Chloroflexota</taxon>
        <taxon>Ktedonobacteria</taxon>
        <taxon>Ktedonobacterales</taxon>
        <taxon>Dictyobacteraceae</taxon>
        <taxon>Dictyobacter</taxon>
    </lineage>
</organism>
<dbReference type="Proteomes" id="UP000635565">
    <property type="component" value="Unassembled WGS sequence"/>
</dbReference>
<name>A0ABQ3V8T8_9CHLR</name>
<keyword evidence="4" id="KW-0812">Transmembrane</keyword>
<dbReference type="InterPro" id="IPR019775">
    <property type="entry name" value="WD40_repeat_CS"/>
</dbReference>
<feature type="repeat" description="WD" evidence="3">
    <location>
        <begin position="169"/>
        <end position="203"/>
    </location>
</feature>
<evidence type="ECO:0000256" key="2">
    <source>
        <dbReference type="ARBA" id="ARBA00022737"/>
    </source>
</evidence>
<comment type="caution">
    <text evidence="5">The sequence shown here is derived from an EMBL/GenBank/DDBJ whole genome shotgun (WGS) entry which is preliminary data.</text>
</comment>
<dbReference type="CDD" id="cd00200">
    <property type="entry name" value="WD40"/>
    <property type="match status" value="1"/>
</dbReference>
<feature type="transmembrane region" description="Helical" evidence="4">
    <location>
        <begin position="125"/>
        <end position="147"/>
    </location>
</feature>
<keyword evidence="4" id="KW-0472">Membrane</keyword>
<dbReference type="SUPFAM" id="SSF50978">
    <property type="entry name" value="WD40 repeat-like"/>
    <property type="match status" value="1"/>
</dbReference>
<evidence type="ECO:0000256" key="4">
    <source>
        <dbReference type="SAM" id="Phobius"/>
    </source>
</evidence>
<dbReference type="Pfam" id="PF00400">
    <property type="entry name" value="WD40"/>
    <property type="match status" value="3"/>
</dbReference>
<dbReference type="PROSITE" id="PS00678">
    <property type="entry name" value="WD_REPEATS_1"/>
    <property type="match status" value="1"/>
</dbReference>
<dbReference type="PANTHER" id="PTHR19879">
    <property type="entry name" value="TRANSCRIPTION INITIATION FACTOR TFIID"/>
    <property type="match status" value="1"/>
</dbReference>
<dbReference type="PROSITE" id="PS50082">
    <property type="entry name" value="WD_REPEATS_2"/>
    <property type="match status" value="2"/>
</dbReference>
<evidence type="ECO:0000313" key="5">
    <source>
        <dbReference type="EMBL" id="GHO82379.1"/>
    </source>
</evidence>
<sequence>MALRQLVIVRPSLQGKHTSKSVHVWVDDQAAIGPWVSTMAARLGYPLVDPFGSPLTYRLHLASGGQTLPATGRFADVRFPSGSCFILEPVKPEALQPGVKRWKMSSTTPVSVAAVRLSRRSLISVLASFSFLGLGSGMTTAFAQHLFVRRPPMSLPAKIYTPITRSTVFGQHQQVVRALTWSPDGRMLASGGNDGMMFVWNVDGTVLYQHLFSAHVRSLAWSPDGAQLLAAAANVVFFFNAQTGELLAEDRAHHTASITSLGWTQETVPQAISAGTDKTAIVWSAQSHQPLALFRGHTSPIETLTILATTVATASDGGVTRIWSALSGQEIHGYYFQNSRPLRAAAFSSKGLLAVSGDDGVISLWGDGRTCQRQVQDAFGVHCLDGAIHLQKHTQSVRTLAFSPDGMWLASGGDDKQLIIWSMQTMKSLLIQRQQDTLAALAWSPSGSLLGSAFGKHVALWHIQV</sequence>
<feature type="repeat" description="WD" evidence="3">
    <location>
        <begin position="390"/>
        <end position="431"/>
    </location>
</feature>
<dbReference type="EMBL" id="BNJJ01000001">
    <property type="protein sequence ID" value="GHO82379.1"/>
    <property type="molecule type" value="Genomic_DNA"/>
</dbReference>
<proteinExistence type="predicted"/>
<gene>
    <name evidence="5" type="ORF">KSZ_03850</name>
</gene>
<keyword evidence="6" id="KW-1185">Reference proteome</keyword>
<keyword evidence="1 3" id="KW-0853">WD repeat</keyword>
<dbReference type="PANTHER" id="PTHR19879:SF9">
    <property type="entry name" value="TRANSCRIPTION INITIATION FACTOR TFIID SUBUNIT 5"/>
    <property type="match status" value="1"/>
</dbReference>
<accession>A0ABQ3V8T8</accession>
<protein>
    <recommendedName>
        <fullName evidence="7">Anaphase-promoting complex subunit 4 WD40 domain-containing protein</fullName>
    </recommendedName>
</protein>
<dbReference type="Gene3D" id="2.130.10.10">
    <property type="entry name" value="YVTN repeat-like/Quinoprotein amine dehydrogenase"/>
    <property type="match status" value="3"/>
</dbReference>
<reference evidence="5 6" key="1">
    <citation type="journal article" date="2021" name="Int. J. Syst. Evol. Microbiol.">
        <title>Reticulibacter mediterranei gen. nov., sp. nov., within the new family Reticulibacteraceae fam. nov., and Ktedonospora formicarum gen. nov., sp. nov., Ktedonobacter robiniae sp. nov., Dictyobacter formicarum sp. nov. and Dictyobacter arantiisoli sp. nov., belonging to the class Ktedonobacteria.</title>
        <authorList>
            <person name="Yabe S."/>
            <person name="Zheng Y."/>
            <person name="Wang C.M."/>
            <person name="Sakai Y."/>
            <person name="Abe K."/>
            <person name="Yokota A."/>
            <person name="Donadio S."/>
            <person name="Cavaletti L."/>
            <person name="Monciardini P."/>
        </authorList>
    </citation>
    <scope>NUCLEOTIDE SEQUENCE [LARGE SCALE GENOMIC DNA]</scope>
    <source>
        <strain evidence="5 6">SOSP1-9</strain>
    </source>
</reference>
<dbReference type="InterPro" id="IPR001680">
    <property type="entry name" value="WD40_rpt"/>
</dbReference>
<dbReference type="RefSeq" id="WP_201360065.1">
    <property type="nucleotide sequence ID" value="NZ_BNJJ01000001.1"/>
</dbReference>
<keyword evidence="2" id="KW-0677">Repeat</keyword>
<evidence type="ECO:0000313" key="6">
    <source>
        <dbReference type="Proteomes" id="UP000635565"/>
    </source>
</evidence>
<evidence type="ECO:0008006" key="7">
    <source>
        <dbReference type="Google" id="ProtNLM"/>
    </source>
</evidence>
<dbReference type="PROSITE" id="PS50294">
    <property type="entry name" value="WD_REPEATS_REGION"/>
    <property type="match status" value="2"/>
</dbReference>
<dbReference type="InterPro" id="IPR015943">
    <property type="entry name" value="WD40/YVTN_repeat-like_dom_sf"/>
</dbReference>
<dbReference type="SMART" id="SM00320">
    <property type="entry name" value="WD40"/>
    <property type="match status" value="7"/>
</dbReference>
<evidence type="ECO:0000256" key="1">
    <source>
        <dbReference type="ARBA" id="ARBA00022574"/>
    </source>
</evidence>
<dbReference type="InterPro" id="IPR036322">
    <property type="entry name" value="WD40_repeat_dom_sf"/>
</dbReference>